<name>A0A833W3G6_PHYIN</name>
<sequence>MDLRRKGVAAAMTGPHKTSKKAAQERATKHCRFRLSNAVFGGSLIERMGEMNGKPSRDPVDLGAVNTNSQHWQDVASEFCGATSSYDNFIESREAFGRQMFFYVHDWLGHRPELKGFVEGVFPLNACVNTLRAMGAATTTEQHSKETPKRRRPASATLEEKILAVLSRDEEEEKKEAAVSKTADRAQAVHNGIQVIKDLKETDMDSAIVDQIQQA</sequence>
<proteinExistence type="predicted"/>
<protein>
    <submittedName>
        <fullName evidence="2">Uncharacterized protein</fullName>
    </submittedName>
</protein>
<gene>
    <name evidence="2" type="ORF">GN244_ATG06967</name>
</gene>
<dbReference type="EMBL" id="WSZM01000135">
    <property type="protein sequence ID" value="KAF4040924.1"/>
    <property type="molecule type" value="Genomic_DNA"/>
</dbReference>
<feature type="region of interest" description="Disordered" evidence="1">
    <location>
        <begin position="1"/>
        <end position="24"/>
    </location>
</feature>
<organism evidence="2 3">
    <name type="scientific">Phytophthora infestans</name>
    <name type="common">Potato late blight agent</name>
    <name type="synonym">Botrytis infestans</name>
    <dbReference type="NCBI Taxonomy" id="4787"/>
    <lineage>
        <taxon>Eukaryota</taxon>
        <taxon>Sar</taxon>
        <taxon>Stramenopiles</taxon>
        <taxon>Oomycota</taxon>
        <taxon>Peronosporomycetes</taxon>
        <taxon>Peronosporales</taxon>
        <taxon>Peronosporaceae</taxon>
        <taxon>Phytophthora</taxon>
    </lineage>
</organism>
<evidence type="ECO:0000313" key="3">
    <source>
        <dbReference type="Proteomes" id="UP000602510"/>
    </source>
</evidence>
<dbReference type="Proteomes" id="UP000602510">
    <property type="component" value="Unassembled WGS sequence"/>
</dbReference>
<evidence type="ECO:0000313" key="2">
    <source>
        <dbReference type="EMBL" id="KAF4040924.1"/>
    </source>
</evidence>
<reference evidence="2" key="1">
    <citation type="submission" date="2020-04" db="EMBL/GenBank/DDBJ databases">
        <title>Hybrid Assembly of Korean Phytophthora infestans isolates.</title>
        <authorList>
            <person name="Prokchorchik M."/>
            <person name="Lee Y."/>
            <person name="Seo J."/>
            <person name="Cho J.-H."/>
            <person name="Park Y.-E."/>
            <person name="Jang D.-C."/>
            <person name="Im J.-S."/>
            <person name="Choi J.-G."/>
            <person name="Park H.-J."/>
            <person name="Lee G.-B."/>
            <person name="Lee Y.-G."/>
            <person name="Hong S.-Y."/>
            <person name="Cho K."/>
            <person name="Sohn K.H."/>
        </authorList>
    </citation>
    <scope>NUCLEOTIDE SEQUENCE</scope>
    <source>
        <strain evidence="2">KR_1_A1</strain>
    </source>
</reference>
<dbReference type="AlphaFoldDB" id="A0A833W3G6"/>
<accession>A0A833W3G6</accession>
<keyword evidence="3" id="KW-1185">Reference proteome</keyword>
<evidence type="ECO:0000256" key="1">
    <source>
        <dbReference type="SAM" id="MobiDB-lite"/>
    </source>
</evidence>
<comment type="caution">
    <text evidence="2">The sequence shown here is derived from an EMBL/GenBank/DDBJ whole genome shotgun (WGS) entry which is preliminary data.</text>
</comment>